<dbReference type="EMBL" id="CAJOBS010006827">
    <property type="protein sequence ID" value="CAF4916700.1"/>
    <property type="molecule type" value="Genomic_DNA"/>
</dbReference>
<gene>
    <name evidence="3" type="ORF">KIK155_LOCUS4436</name>
    <name evidence="4" type="ORF">TOA249_LOCUS31798</name>
</gene>
<proteinExistence type="predicted"/>
<comment type="caution">
    <text evidence="3">The sequence shown here is derived from an EMBL/GenBank/DDBJ whole genome shotgun (WGS) entry which is preliminary data.</text>
</comment>
<dbReference type="AlphaFoldDB" id="A0A817WVS7"/>
<dbReference type="Pfam" id="PF07727">
    <property type="entry name" value="RVT_2"/>
    <property type="match status" value="1"/>
</dbReference>
<dbReference type="EMBL" id="CAJNYV010000425">
    <property type="protein sequence ID" value="CAF3360420.1"/>
    <property type="molecule type" value="Genomic_DNA"/>
</dbReference>
<dbReference type="InterPro" id="IPR013103">
    <property type="entry name" value="RVT_2"/>
</dbReference>
<protein>
    <recommendedName>
        <fullName evidence="2">Reverse transcriptase Ty1/copia-type domain-containing protein</fullName>
    </recommendedName>
</protein>
<evidence type="ECO:0000313" key="4">
    <source>
        <dbReference type="EMBL" id="CAF4916700.1"/>
    </source>
</evidence>
<accession>A0A817WVS7</accession>
<feature type="region of interest" description="Disordered" evidence="1">
    <location>
        <begin position="1"/>
        <end position="20"/>
    </location>
</feature>
<evidence type="ECO:0000313" key="3">
    <source>
        <dbReference type="EMBL" id="CAF3360420.1"/>
    </source>
</evidence>
<reference evidence="3" key="1">
    <citation type="submission" date="2021-02" db="EMBL/GenBank/DDBJ databases">
        <authorList>
            <person name="Nowell W R."/>
        </authorList>
    </citation>
    <scope>NUCLEOTIDE SEQUENCE</scope>
</reference>
<dbReference type="Proteomes" id="UP000663865">
    <property type="component" value="Unassembled WGS sequence"/>
</dbReference>
<organism evidence="3 5">
    <name type="scientific">Rotaria socialis</name>
    <dbReference type="NCBI Taxonomy" id="392032"/>
    <lineage>
        <taxon>Eukaryota</taxon>
        <taxon>Metazoa</taxon>
        <taxon>Spiralia</taxon>
        <taxon>Gnathifera</taxon>
        <taxon>Rotifera</taxon>
        <taxon>Eurotatoria</taxon>
        <taxon>Bdelloidea</taxon>
        <taxon>Philodinida</taxon>
        <taxon>Philodinidae</taxon>
        <taxon>Rotaria</taxon>
    </lineage>
</organism>
<dbReference type="Proteomes" id="UP000663838">
    <property type="component" value="Unassembled WGS sequence"/>
</dbReference>
<feature type="domain" description="Reverse transcriptase Ty1/copia-type" evidence="2">
    <location>
        <begin position="80"/>
        <end position="124"/>
    </location>
</feature>
<name>A0A817WVS7_9BILA</name>
<evidence type="ECO:0000259" key="2">
    <source>
        <dbReference type="Pfam" id="PF07727"/>
    </source>
</evidence>
<evidence type="ECO:0000313" key="5">
    <source>
        <dbReference type="Proteomes" id="UP000663865"/>
    </source>
</evidence>
<evidence type="ECO:0000256" key="1">
    <source>
        <dbReference type="SAM" id="MobiDB-lite"/>
    </source>
</evidence>
<sequence length="124" mass="14751">MQTFSNIDSRESELQIDDDSEVPVRYQEKSEYQELDDWENQQCLIATEEPKTYQEAINSKDSAEWVGAMTEEFNFLIDHNVWKIVDRPRGRQVLTGKWVFKSKINQNHVPMRFKARYVARGYTQ</sequence>